<name>A0ABY3T3L9_9GAMM</name>
<evidence type="ECO:0000313" key="4">
    <source>
        <dbReference type="Proteomes" id="UP001054801"/>
    </source>
</evidence>
<dbReference type="EMBL" id="CP091244">
    <property type="protein sequence ID" value="UJS26447.1"/>
    <property type="molecule type" value="Genomic_DNA"/>
</dbReference>
<feature type="transmembrane region" description="Helical" evidence="1">
    <location>
        <begin position="36"/>
        <end position="54"/>
    </location>
</feature>
<proteinExistence type="predicted"/>
<keyword evidence="1" id="KW-1133">Transmembrane helix</keyword>
<keyword evidence="1" id="KW-0812">Transmembrane</keyword>
<feature type="domain" description="M23ase beta-sheet core" evidence="2">
    <location>
        <begin position="85"/>
        <end position="174"/>
    </location>
</feature>
<sequence length="206" mass="22712">MTRTCKRGKKRENTDFTLGVTMPIISSLHIYPVKSLQGILGIGLLGLVVAVALLPEAHRIPVSGATAKDWNPKSFWYYPWGRSGTHKGIDIFAKEGTPVVAATQGLVVYTGVDSVGGNVVLVLGGKWRFHYYAHLHSIDAQAWRWVRAGEPLGTVGSSGNAKGKPPHLHYAIRTPYPQPWLYEAGVPQAWNKLFFVDPNRWLTEGL</sequence>
<dbReference type="InterPro" id="IPR050570">
    <property type="entry name" value="Cell_wall_metabolism_enzyme"/>
</dbReference>
<evidence type="ECO:0000256" key="1">
    <source>
        <dbReference type="SAM" id="Phobius"/>
    </source>
</evidence>
<dbReference type="CDD" id="cd12797">
    <property type="entry name" value="M23_peptidase"/>
    <property type="match status" value="1"/>
</dbReference>
<reference evidence="3" key="1">
    <citation type="journal article" date="2022" name="Microorganisms">
        <title>Two New Species of Filamentous Sulfur Bacteria of the Genus Thiothrix, Thiothrix winogradskyi sp. nov. and 'Candidatus Thiothrix sulfatifontis' sp. nov.</title>
        <authorList>
            <person name="Ravin N.V."/>
            <person name="Rossetti S."/>
            <person name="Beletsky A.V."/>
            <person name="Kadnikov V.V."/>
            <person name="Rudenko T.S."/>
            <person name="Smolyakov D.D."/>
            <person name="Moskvitina M.I."/>
            <person name="Gureeva M.V."/>
            <person name="Mardanov A.V."/>
            <person name="Grabovich M.Y."/>
        </authorList>
    </citation>
    <scope>NUCLEOTIDE SEQUENCE</scope>
    <source>
        <strain evidence="3">CT3</strain>
    </source>
</reference>
<dbReference type="InterPro" id="IPR011055">
    <property type="entry name" value="Dup_hybrid_motif"/>
</dbReference>
<dbReference type="SUPFAM" id="SSF51261">
    <property type="entry name" value="Duplicated hybrid motif"/>
    <property type="match status" value="1"/>
</dbReference>
<keyword evidence="1" id="KW-0472">Membrane</keyword>
<dbReference type="Gene3D" id="2.70.70.10">
    <property type="entry name" value="Glucose Permease (Domain IIA)"/>
    <property type="match status" value="1"/>
</dbReference>
<dbReference type="Proteomes" id="UP001054801">
    <property type="component" value="Chromosome"/>
</dbReference>
<dbReference type="InterPro" id="IPR016047">
    <property type="entry name" value="M23ase_b-sheet_dom"/>
</dbReference>
<accession>A0ABY3T3L9</accession>
<organism evidence="3 4">
    <name type="scientific">Thiothrix winogradskyi</name>
    <dbReference type="NCBI Taxonomy" id="96472"/>
    <lineage>
        <taxon>Bacteria</taxon>
        <taxon>Pseudomonadati</taxon>
        <taxon>Pseudomonadota</taxon>
        <taxon>Gammaproteobacteria</taxon>
        <taxon>Thiotrichales</taxon>
        <taxon>Thiotrichaceae</taxon>
        <taxon>Thiothrix</taxon>
    </lineage>
</organism>
<evidence type="ECO:0000259" key="2">
    <source>
        <dbReference type="Pfam" id="PF01551"/>
    </source>
</evidence>
<dbReference type="PANTHER" id="PTHR21666:SF268">
    <property type="entry name" value="PEPTIDASE M23 DOMAIN-CONTAINING PROTEIN"/>
    <property type="match status" value="1"/>
</dbReference>
<keyword evidence="4" id="KW-1185">Reference proteome</keyword>
<dbReference type="Pfam" id="PF01551">
    <property type="entry name" value="Peptidase_M23"/>
    <property type="match status" value="1"/>
</dbReference>
<gene>
    <name evidence="3" type="ORF">L2Y54_10505</name>
</gene>
<dbReference type="PANTHER" id="PTHR21666">
    <property type="entry name" value="PEPTIDASE-RELATED"/>
    <property type="match status" value="1"/>
</dbReference>
<protein>
    <submittedName>
        <fullName evidence="3">M23 family metallopeptidase</fullName>
    </submittedName>
</protein>
<evidence type="ECO:0000313" key="3">
    <source>
        <dbReference type="EMBL" id="UJS26447.1"/>
    </source>
</evidence>